<feature type="compositionally biased region" description="Polar residues" evidence="1">
    <location>
        <begin position="41"/>
        <end position="50"/>
    </location>
</feature>
<dbReference type="EMBL" id="JAPQKI010000010">
    <property type="protein sequence ID" value="KAJ5085447.1"/>
    <property type="molecule type" value="Genomic_DNA"/>
</dbReference>
<proteinExistence type="predicted"/>
<organism evidence="2 3">
    <name type="scientific">Penicillium argentinense</name>
    <dbReference type="NCBI Taxonomy" id="1131581"/>
    <lineage>
        <taxon>Eukaryota</taxon>
        <taxon>Fungi</taxon>
        <taxon>Dikarya</taxon>
        <taxon>Ascomycota</taxon>
        <taxon>Pezizomycotina</taxon>
        <taxon>Eurotiomycetes</taxon>
        <taxon>Eurotiomycetidae</taxon>
        <taxon>Eurotiales</taxon>
        <taxon>Aspergillaceae</taxon>
        <taxon>Penicillium</taxon>
    </lineage>
</organism>
<comment type="caution">
    <text evidence="2">The sequence shown here is derived from an EMBL/GenBank/DDBJ whole genome shotgun (WGS) entry which is preliminary data.</text>
</comment>
<evidence type="ECO:0000256" key="1">
    <source>
        <dbReference type="SAM" id="MobiDB-lite"/>
    </source>
</evidence>
<keyword evidence="3" id="KW-1185">Reference proteome</keyword>
<dbReference type="RefSeq" id="XP_056470125.1">
    <property type="nucleotide sequence ID" value="XM_056622709.1"/>
</dbReference>
<evidence type="ECO:0000313" key="3">
    <source>
        <dbReference type="Proteomes" id="UP001149074"/>
    </source>
</evidence>
<dbReference type="AlphaFoldDB" id="A0A9W9EP88"/>
<sequence>MIVAEDGIAMVCWFIYNGINGIPLHPSLPTTIIQPPISQHRTNPTELSPTCPSPSHPPLNRIGRYPTKETEAPEKTNASKKTNAQFNVLELPCSGTYMEKLSKTSVQLPTLPPKFKRQFTLGPQLIQCHSQRTSKRALGIQDQANQSLGSLFGRLVRQSLMEGLSRYDTEELADDLDFLDTCVDLVTHELVDSWVGCLRITVLMAVGPTWEEDARDV</sequence>
<feature type="region of interest" description="Disordered" evidence="1">
    <location>
        <begin position="41"/>
        <end position="79"/>
    </location>
</feature>
<gene>
    <name evidence="2" type="ORF">N7532_010218</name>
</gene>
<protein>
    <submittedName>
        <fullName evidence="2">Uncharacterized protein</fullName>
    </submittedName>
</protein>
<dbReference type="GeneID" id="81361688"/>
<name>A0A9W9EP88_9EURO</name>
<evidence type="ECO:0000313" key="2">
    <source>
        <dbReference type="EMBL" id="KAJ5085447.1"/>
    </source>
</evidence>
<reference evidence="2" key="1">
    <citation type="submission" date="2022-11" db="EMBL/GenBank/DDBJ databases">
        <authorList>
            <person name="Petersen C."/>
        </authorList>
    </citation>
    <scope>NUCLEOTIDE SEQUENCE</scope>
    <source>
        <strain evidence="2">IBT 30761</strain>
    </source>
</reference>
<dbReference type="Proteomes" id="UP001149074">
    <property type="component" value="Unassembled WGS sequence"/>
</dbReference>
<accession>A0A9W9EP88</accession>
<reference evidence="2" key="2">
    <citation type="journal article" date="2023" name="IMA Fungus">
        <title>Comparative genomic study of the Penicillium genus elucidates a diverse pangenome and 15 lateral gene transfer events.</title>
        <authorList>
            <person name="Petersen C."/>
            <person name="Sorensen T."/>
            <person name="Nielsen M.R."/>
            <person name="Sondergaard T.E."/>
            <person name="Sorensen J.L."/>
            <person name="Fitzpatrick D.A."/>
            <person name="Frisvad J.C."/>
            <person name="Nielsen K.L."/>
        </authorList>
    </citation>
    <scope>NUCLEOTIDE SEQUENCE</scope>
    <source>
        <strain evidence="2">IBT 30761</strain>
    </source>
</reference>